<gene>
    <name evidence="1" type="ORF">CMUST_10160</name>
</gene>
<proteinExistence type="predicted"/>
<evidence type="ECO:0000313" key="2">
    <source>
        <dbReference type="Proteomes" id="UP000035199"/>
    </source>
</evidence>
<dbReference type="RefSeq" id="WP_047262391.1">
    <property type="nucleotide sequence ID" value="NZ_CP011542.1"/>
</dbReference>
<protein>
    <submittedName>
        <fullName evidence="1">Uncharacterized protein</fullName>
    </submittedName>
</protein>
<dbReference type="KEGG" id="cmv:CMUST_10160"/>
<dbReference type="AlphaFoldDB" id="A0A0G3H3E4"/>
<accession>A0A0G3H3E4</accession>
<organism evidence="1 2">
    <name type="scientific">Corynebacterium mustelae</name>
    <dbReference type="NCBI Taxonomy" id="571915"/>
    <lineage>
        <taxon>Bacteria</taxon>
        <taxon>Bacillati</taxon>
        <taxon>Actinomycetota</taxon>
        <taxon>Actinomycetes</taxon>
        <taxon>Mycobacteriales</taxon>
        <taxon>Corynebacteriaceae</taxon>
        <taxon>Corynebacterium</taxon>
    </lineage>
</organism>
<sequence length="136" mass="15047">MGYFAGWELIDGEWNLSDPGIGPEEDWMFSIADTFLFSIDIAPEDGEAVTYFFGTNPALVYDLDPAEVPANNLEEFVSFFSARYPGREEAIKEFVETYASLPTDTEDKYQSPQEAGPELGVAWCTALGITPPEELG</sequence>
<keyword evidence="2" id="KW-1185">Reference proteome</keyword>
<dbReference type="OrthoDB" id="4410812at2"/>
<dbReference type="STRING" id="571915.CMUST_10160"/>
<dbReference type="EMBL" id="CP011542">
    <property type="protein sequence ID" value="AKK06348.1"/>
    <property type="molecule type" value="Genomic_DNA"/>
</dbReference>
<dbReference type="Proteomes" id="UP000035199">
    <property type="component" value="Chromosome"/>
</dbReference>
<evidence type="ECO:0000313" key="1">
    <source>
        <dbReference type="EMBL" id="AKK06348.1"/>
    </source>
</evidence>
<reference evidence="2" key="2">
    <citation type="submission" date="2015-05" db="EMBL/GenBank/DDBJ databases">
        <title>Complete genome sequence of Corynebacterium mustelae DSM 45274, isolated from various tissues of a male ferret with lethal sepsis.</title>
        <authorList>
            <person name="Ruckert C."/>
            <person name="Albersmeier A."/>
            <person name="Winkler A."/>
            <person name="Tauch A."/>
        </authorList>
    </citation>
    <scope>NUCLEOTIDE SEQUENCE [LARGE SCALE GENOMIC DNA]</scope>
    <source>
        <strain evidence="2">DSM 45274</strain>
    </source>
</reference>
<name>A0A0G3H3E4_9CORY</name>
<dbReference type="PATRIC" id="fig|571915.4.peg.2157"/>
<reference evidence="1 2" key="1">
    <citation type="journal article" date="2015" name="Genome Announc.">
        <title>Complete Genome Sequence of the Type Strain Corynebacterium mustelae DSM 45274, Isolated from Various Tissues of a Male Ferret with Lethal Sepsis.</title>
        <authorList>
            <person name="Ruckert C."/>
            <person name="Eimer J."/>
            <person name="Winkler A."/>
            <person name="Tauch A."/>
        </authorList>
    </citation>
    <scope>NUCLEOTIDE SEQUENCE [LARGE SCALE GENOMIC DNA]</scope>
    <source>
        <strain evidence="1 2">DSM 45274</strain>
    </source>
</reference>